<feature type="non-terminal residue" evidence="1">
    <location>
        <position position="1"/>
    </location>
</feature>
<reference evidence="1" key="1">
    <citation type="submission" date="2021-02" db="EMBL/GenBank/DDBJ databases">
        <authorList>
            <person name="Dougan E. K."/>
            <person name="Rhodes N."/>
            <person name="Thang M."/>
            <person name="Chan C."/>
        </authorList>
    </citation>
    <scope>NUCLEOTIDE SEQUENCE</scope>
</reference>
<gene>
    <name evidence="1" type="ORF">SNEC2469_LOCUS15434</name>
</gene>
<dbReference type="AlphaFoldDB" id="A0A812TTT6"/>
<sequence>LIIEDALDQSRQLTKLSMSHNPLGVMGLRCLLRLLARPHSGLIAFEIENCFKGELLASVEGIQVFTYTNPGGHYCLDLE</sequence>
<dbReference type="EMBL" id="CAJNJA010025034">
    <property type="protein sequence ID" value="CAE7536506.1"/>
    <property type="molecule type" value="Genomic_DNA"/>
</dbReference>
<dbReference type="OrthoDB" id="120976at2759"/>
<protein>
    <submittedName>
        <fullName evidence="1">Uncharacterized protein</fullName>
    </submittedName>
</protein>
<feature type="non-terminal residue" evidence="1">
    <location>
        <position position="79"/>
    </location>
</feature>
<evidence type="ECO:0000313" key="1">
    <source>
        <dbReference type="EMBL" id="CAE7536506.1"/>
    </source>
</evidence>
<keyword evidence="2" id="KW-1185">Reference proteome</keyword>
<dbReference type="SUPFAM" id="SSF52047">
    <property type="entry name" value="RNI-like"/>
    <property type="match status" value="1"/>
</dbReference>
<organism evidence="1 2">
    <name type="scientific">Symbiodinium necroappetens</name>
    <dbReference type="NCBI Taxonomy" id="1628268"/>
    <lineage>
        <taxon>Eukaryota</taxon>
        <taxon>Sar</taxon>
        <taxon>Alveolata</taxon>
        <taxon>Dinophyceae</taxon>
        <taxon>Suessiales</taxon>
        <taxon>Symbiodiniaceae</taxon>
        <taxon>Symbiodinium</taxon>
    </lineage>
</organism>
<comment type="caution">
    <text evidence="1">The sequence shown here is derived from an EMBL/GenBank/DDBJ whole genome shotgun (WGS) entry which is preliminary data.</text>
</comment>
<name>A0A812TTT6_9DINO</name>
<proteinExistence type="predicted"/>
<evidence type="ECO:0000313" key="2">
    <source>
        <dbReference type="Proteomes" id="UP000601435"/>
    </source>
</evidence>
<accession>A0A812TTT6</accession>
<dbReference type="Proteomes" id="UP000601435">
    <property type="component" value="Unassembled WGS sequence"/>
</dbReference>